<evidence type="ECO:0000313" key="2">
    <source>
        <dbReference type="EMBL" id="PRO65003.1"/>
    </source>
</evidence>
<dbReference type="EMBL" id="PVNS01000010">
    <property type="protein sequence ID" value="PRO65003.1"/>
    <property type="molecule type" value="Genomic_DNA"/>
</dbReference>
<keyword evidence="1" id="KW-0472">Membrane</keyword>
<protein>
    <submittedName>
        <fullName evidence="2">DUF2905 domain-containing protein</fullName>
    </submittedName>
</protein>
<sequence length="70" mass="7938">MDTGPKLLLLIGVICIAAALIWMLFGRFLPIGRLPGDFLFQRGSTTFYFPLMTSIIISIVLSLLFMLFRR</sequence>
<feature type="transmembrane region" description="Helical" evidence="1">
    <location>
        <begin position="45"/>
        <end position="68"/>
    </location>
</feature>
<keyword evidence="1" id="KW-0812">Transmembrane</keyword>
<dbReference type="OrthoDB" id="9811610at2"/>
<dbReference type="RefSeq" id="WP_105959561.1">
    <property type="nucleotide sequence ID" value="NZ_PVNS01000010.1"/>
</dbReference>
<keyword evidence="1" id="KW-1133">Transmembrane helix</keyword>
<keyword evidence="3" id="KW-1185">Reference proteome</keyword>
<dbReference type="InterPro" id="IPR021320">
    <property type="entry name" value="DUF2905"/>
</dbReference>
<organism evidence="2 3">
    <name type="scientific">Alkalicoccus urumqiensis</name>
    <name type="common">Bacillus urumqiensis</name>
    <dbReference type="NCBI Taxonomy" id="1548213"/>
    <lineage>
        <taxon>Bacteria</taxon>
        <taxon>Bacillati</taxon>
        <taxon>Bacillota</taxon>
        <taxon>Bacilli</taxon>
        <taxon>Bacillales</taxon>
        <taxon>Bacillaceae</taxon>
        <taxon>Alkalicoccus</taxon>
    </lineage>
</organism>
<feature type="transmembrane region" description="Helical" evidence="1">
    <location>
        <begin position="7"/>
        <end position="25"/>
    </location>
</feature>
<reference evidence="2 3" key="1">
    <citation type="submission" date="2018-03" db="EMBL/GenBank/DDBJ databases">
        <title>Bacillus urumqiensis sp. nov., a moderately haloalkaliphilic bacterium isolated from a salt lake.</title>
        <authorList>
            <person name="Zhao B."/>
            <person name="Liao Z."/>
        </authorList>
    </citation>
    <scope>NUCLEOTIDE SEQUENCE [LARGE SCALE GENOMIC DNA]</scope>
    <source>
        <strain evidence="2 3">BZ-SZ-XJ18</strain>
    </source>
</reference>
<dbReference type="PANTHER" id="PTHR36443">
    <property type="entry name" value="BSR5223 PROTEIN"/>
    <property type="match status" value="1"/>
</dbReference>
<gene>
    <name evidence="2" type="ORF">C6I21_11165</name>
</gene>
<evidence type="ECO:0000256" key="1">
    <source>
        <dbReference type="SAM" id="Phobius"/>
    </source>
</evidence>
<proteinExistence type="predicted"/>
<name>A0A2P6MFH0_ALKUR</name>
<dbReference type="Proteomes" id="UP000243650">
    <property type="component" value="Unassembled WGS sequence"/>
</dbReference>
<dbReference type="Pfam" id="PF11146">
    <property type="entry name" value="DUF2905"/>
    <property type="match status" value="1"/>
</dbReference>
<accession>A0A2P6MFH0</accession>
<evidence type="ECO:0000313" key="3">
    <source>
        <dbReference type="Proteomes" id="UP000243650"/>
    </source>
</evidence>
<comment type="caution">
    <text evidence="2">The sequence shown here is derived from an EMBL/GenBank/DDBJ whole genome shotgun (WGS) entry which is preliminary data.</text>
</comment>
<dbReference type="PANTHER" id="PTHR36443:SF1">
    <property type="entry name" value="BSR5223 PROTEIN"/>
    <property type="match status" value="1"/>
</dbReference>
<dbReference type="AlphaFoldDB" id="A0A2P6MFH0"/>